<dbReference type="RefSeq" id="WP_212674697.1">
    <property type="nucleotide sequence ID" value="NZ_JAGSPJ010000002.1"/>
</dbReference>
<dbReference type="EMBL" id="JAGSPJ010000002">
    <property type="protein sequence ID" value="MBR7799551.1"/>
    <property type="molecule type" value="Genomic_DNA"/>
</dbReference>
<dbReference type="Pfam" id="PF00497">
    <property type="entry name" value="SBP_bac_3"/>
    <property type="match status" value="1"/>
</dbReference>
<proteinExistence type="predicted"/>
<reference evidence="3" key="1">
    <citation type="submission" date="2021-04" db="EMBL/GenBank/DDBJ databases">
        <title>novel species isolated from subtropical streams in China.</title>
        <authorList>
            <person name="Lu H."/>
        </authorList>
    </citation>
    <scope>NUCLEOTIDE SEQUENCE</scope>
    <source>
        <strain evidence="3">FT137W</strain>
    </source>
</reference>
<dbReference type="PANTHER" id="PTHR35936:SF25">
    <property type="entry name" value="ABC TRANSPORTER SUBSTRATE-BINDING PROTEIN"/>
    <property type="match status" value="1"/>
</dbReference>
<dbReference type="Gene3D" id="3.40.190.10">
    <property type="entry name" value="Periplasmic binding protein-like II"/>
    <property type="match status" value="2"/>
</dbReference>
<feature type="domain" description="Solute-binding protein family 3/N-terminal" evidence="2">
    <location>
        <begin position="23"/>
        <end position="248"/>
    </location>
</feature>
<dbReference type="PANTHER" id="PTHR35936">
    <property type="entry name" value="MEMBRANE-BOUND LYTIC MUREIN TRANSGLYCOSYLASE F"/>
    <property type="match status" value="1"/>
</dbReference>
<dbReference type="AlphaFoldDB" id="A0A941E1B5"/>
<dbReference type="Proteomes" id="UP000678545">
    <property type="component" value="Unassembled WGS sequence"/>
</dbReference>
<evidence type="ECO:0000313" key="4">
    <source>
        <dbReference type="Proteomes" id="UP000678545"/>
    </source>
</evidence>
<keyword evidence="4" id="KW-1185">Reference proteome</keyword>
<evidence type="ECO:0000256" key="1">
    <source>
        <dbReference type="ARBA" id="ARBA00022729"/>
    </source>
</evidence>
<comment type="caution">
    <text evidence="3">The sequence shown here is derived from an EMBL/GenBank/DDBJ whole genome shotgun (WGS) entry which is preliminary data.</text>
</comment>
<accession>A0A941E1B5</accession>
<name>A0A941E1B5_9BURK</name>
<dbReference type="InterPro" id="IPR001638">
    <property type="entry name" value="Solute-binding_3/MltF_N"/>
</dbReference>
<evidence type="ECO:0000313" key="3">
    <source>
        <dbReference type="EMBL" id="MBR7799551.1"/>
    </source>
</evidence>
<protein>
    <submittedName>
        <fullName evidence="3">Transporter substrate-binding domain-containing protein</fullName>
    </submittedName>
</protein>
<dbReference type="SUPFAM" id="SSF53850">
    <property type="entry name" value="Periplasmic binding protein-like II"/>
    <property type="match status" value="1"/>
</dbReference>
<gene>
    <name evidence="3" type="ORF">KDM90_06030</name>
</gene>
<keyword evidence="1" id="KW-0732">Signal</keyword>
<sequence length="249" mass="29124">MLRILSFFMIFCTMIDFVKSEELKVAFAGDRPPYCFQKDGLIQGIEIDLLRAAMAQFGHTIKIVIVPKVRLQKALEEREVDAAATVQNNQNNGFYFSNTYLEFQNVAISRVRDKVIIRTIADLNNYPFVTWQEAWKNLGAEFATNYQPDKNGRHPSNYFEANSQLSQNKMFWAGRVRVIIIDKTIFEHHRRLLGTDFDTSIPIVIHPIFKEKTRYSVAFRERTYRNQFDEGMKNLKGNLTYQKIIEAYK</sequence>
<organism evidence="3 4">
    <name type="scientific">Undibacterium fentianense</name>
    <dbReference type="NCBI Taxonomy" id="2828728"/>
    <lineage>
        <taxon>Bacteria</taxon>
        <taxon>Pseudomonadati</taxon>
        <taxon>Pseudomonadota</taxon>
        <taxon>Betaproteobacteria</taxon>
        <taxon>Burkholderiales</taxon>
        <taxon>Oxalobacteraceae</taxon>
        <taxon>Undibacterium</taxon>
    </lineage>
</organism>
<evidence type="ECO:0000259" key="2">
    <source>
        <dbReference type="Pfam" id="PF00497"/>
    </source>
</evidence>